<evidence type="ECO:0000256" key="1">
    <source>
        <dbReference type="SAM" id="MobiDB-lite"/>
    </source>
</evidence>
<feature type="domain" description="DnaJ homologue subfamily C member 28 conserved" evidence="2">
    <location>
        <begin position="14"/>
        <end position="79"/>
    </location>
</feature>
<dbReference type="RefSeq" id="WP_146349092.1">
    <property type="nucleotide sequence ID" value="NZ_VOBR01000001.1"/>
</dbReference>
<reference evidence="3 4" key="1">
    <citation type="submission" date="2019-07" db="EMBL/GenBank/DDBJ databases">
        <title>Lentzea xizangensis sp. nov., isolated from Qinghai-Tibetan Plateau Soils.</title>
        <authorList>
            <person name="Huang J."/>
        </authorList>
    </citation>
    <scope>NUCLEOTIDE SEQUENCE [LARGE SCALE GENOMIC DNA]</scope>
    <source>
        <strain evidence="3 4">FXJ1.1311</strain>
    </source>
</reference>
<evidence type="ECO:0000313" key="4">
    <source>
        <dbReference type="Proteomes" id="UP000316639"/>
    </source>
</evidence>
<gene>
    <name evidence="3" type="ORF">FKR81_01765</name>
</gene>
<organism evidence="3 4">
    <name type="scientific">Lentzea tibetensis</name>
    <dbReference type="NCBI Taxonomy" id="2591470"/>
    <lineage>
        <taxon>Bacteria</taxon>
        <taxon>Bacillati</taxon>
        <taxon>Actinomycetota</taxon>
        <taxon>Actinomycetes</taxon>
        <taxon>Pseudonocardiales</taxon>
        <taxon>Pseudonocardiaceae</taxon>
        <taxon>Lentzea</taxon>
    </lineage>
</organism>
<dbReference type="InterPro" id="IPR018961">
    <property type="entry name" value="DnaJ_homolog_subfam-C_membr-28"/>
</dbReference>
<comment type="caution">
    <text evidence="3">The sequence shown here is derived from an EMBL/GenBank/DDBJ whole genome shotgun (WGS) entry which is preliminary data.</text>
</comment>
<dbReference type="Pfam" id="PF09350">
    <property type="entry name" value="DJC28_CD"/>
    <property type="match status" value="1"/>
</dbReference>
<sequence length="135" mass="15104">MTERKPPGVSFESWIDRQIREAQERGEFDDLPSAGKPLPGAGEPHDELWWLKKKIREEEGTALPASLQLRKEAADARAAAVNAKTEEEARRIVEEINARILDALRKPLSGPPLNLVQYDAEAVLAEFRRARTPGP</sequence>
<dbReference type="AlphaFoldDB" id="A0A563F2X5"/>
<keyword evidence="4" id="KW-1185">Reference proteome</keyword>
<feature type="region of interest" description="Disordered" evidence="1">
    <location>
        <begin position="22"/>
        <end position="43"/>
    </location>
</feature>
<dbReference type="OrthoDB" id="3395286at2"/>
<evidence type="ECO:0000313" key="3">
    <source>
        <dbReference type="EMBL" id="TWP54310.1"/>
    </source>
</evidence>
<dbReference type="Proteomes" id="UP000316639">
    <property type="component" value="Unassembled WGS sequence"/>
</dbReference>
<accession>A0A563F2X5</accession>
<dbReference type="EMBL" id="VOBR01000001">
    <property type="protein sequence ID" value="TWP54310.1"/>
    <property type="molecule type" value="Genomic_DNA"/>
</dbReference>
<proteinExistence type="predicted"/>
<name>A0A563F2X5_9PSEU</name>
<protein>
    <submittedName>
        <fullName evidence="3">DUF1992 domain-containing protein</fullName>
    </submittedName>
</protein>
<evidence type="ECO:0000259" key="2">
    <source>
        <dbReference type="Pfam" id="PF09350"/>
    </source>
</evidence>